<feature type="transmembrane region" description="Helical" evidence="2">
    <location>
        <begin position="7"/>
        <end position="29"/>
    </location>
</feature>
<name>A0ABR4A2G1_9LECA</name>
<keyword evidence="2" id="KW-0472">Membrane</keyword>
<keyword evidence="2" id="KW-1133">Transmembrane helix</keyword>
<keyword evidence="4" id="KW-1185">Reference proteome</keyword>
<sequence length="209" mass="23135">MFGGLFLFFWRSLEIVTLIPTLGMLSYFVHQFTIANQLTPSYILTLFIVSVLGAVWAIVTLLRRKSTRNSAIFVSFIDLCFVGAFIAGVYELRSISNASCTNFSGNGVFSVSLGPNGFSGSSGVHLNTDKTCAMLKASFAFGIMNCIFFFITSLILLGMHRGREKEVVVTKETYSRRRSHGSRRGHSRSGSRSGSGRHRSSRDSRTPYI</sequence>
<feature type="transmembrane region" description="Helical" evidence="2">
    <location>
        <begin position="41"/>
        <end position="59"/>
    </location>
</feature>
<feature type="transmembrane region" description="Helical" evidence="2">
    <location>
        <begin position="71"/>
        <end position="90"/>
    </location>
</feature>
<proteinExistence type="predicted"/>
<feature type="transmembrane region" description="Helical" evidence="2">
    <location>
        <begin position="137"/>
        <end position="157"/>
    </location>
</feature>
<evidence type="ECO:0000313" key="4">
    <source>
        <dbReference type="Proteomes" id="UP001590950"/>
    </source>
</evidence>
<evidence type="ECO:0000256" key="2">
    <source>
        <dbReference type="SAM" id="Phobius"/>
    </source>
</evidence>
<accession>A0ABR4A2G1</accession>
<evidence type="ECO:0000313" key="3">
    <source>
        <dbReference type="EMBL" id="KAL2040132.1"/>
    </source>
</evidence>
<feature type="region of interest" description="Disordered" evidence="1">
    <location>
        <begin position="169"/>
        <end position="209"/>
    </location>
</feature>
<organism evidence="3 4">
    <name type="scientific">Stereocaulon virgatum</name>
    <dbReference type="NCBI Taxonomy" id="373712"/>
    <lineage>
        <taxon>Eukaryota</taxon>
        <taxon>Fungi</taxon>
        <taxon>Dikarya</taxon>
        <taxon>Ascomycota</taxon>
        <taxon>Pezizomycotina</taxon>
        <taxon>Lecanoromycetes</taxon>
        <taxon>OSLEUM clade</taxon>
        <taxon>Lecanoromycetidae</taxon>
        <taxon>Lecanorales</taxon>
        <taxon>Lecanorineae</taxon>
        <taxon>Stereocaulaceae</taxon>
        <taxon>Stereocaulon</taxon>
    </lineage>
</organism>
<protein>
    <submittedName>
        <fullName evidence="3">Uncharacterized protein</fullName>
    </submittedName>
</protein>
<dbReference type="EMBL" id="JBEFKJ010000022">
    <property type="protein sequence ID" value="KAL2040132.1"/>
    <property type="molecule type" value="Genomic_DNA"/>
</dbReference>
<gene>
    <name evidence="3" type="ORF">N7G274_007035</name>
</gene>
<keyword evidence="2" id="KW-0812">Transmembrane</keyword>
<dbReference type="Proteomes" id="UP001590950">
    <property type="component" value="Unassembled WGS sequence"/>
</dbReference>
<comment type="caution">
    <text evidence="3">The sequence shown here is derived from an EMBL/GenBank/DDBJ whole genome shotgun (WGS) entry which is preliminary data.</text>
</comment>
<feature type="compositionally biased region" description="Basic residues" evidence="1">
    <location>
        <begin position="176"/>
        <end position="200"/>
    </location>
</feature>
<reference evidence="3 4" key="1">
    <citation type="submission" date="2024-09" db="EMBL/GenBank/DDBJ databases">
        <title>Rethinking Asexuality: The Enigmatic Case of Functional Sexual Genes in Lepraria (Stereocaulaceae).</title>
        <authorList>
            <person name="Doellman M."/>
            <person name="Sun Y."/>
            <person name="Barcenas-Pena A."/>
            <person name="Lumbsch H.T."/>
            <person name="Grewe F."/>
        </authorList>
    </citation>
    <scope>NUCLEOTIDE SEQUENCE [LARGE SCALE GENOMIC DNA]</scope>
    <source>
        <strain evidence="3 4">Mercado 3170</strain>
    </source>
</reference>
<evidence type="ECO:0000256" key="1">
    <source>
        <dbReference type="SAM" id="MobiDB-lite"/>
    </source>
</evidence>